<feature type="transmembrane region" description="Helical" evidence="4">
    <location>
        <begin position="295"/>
        <end position="315"/>
    </location>
</feature>
<keyword evidence="4" id="KW-0472">Membrane</keyword>
<evidence type="ECO:0000256" key="3">
    <source>
        <dbReference type="ARBA" id="ARBA00023315"/>
    </source>
</evidence>
<proteinExistence type="inferred from homology"/>
<dbReference type="PANTHER" id="PTHR10983:SF16">
    <property type="entry name" value="LYSOCARDIOLIPIN ACYLTRANSFERASE 1"/>
    <property type="match status" value="1"/>
</dbReference>
<gene>
    <name evidence="6" type="ORF">NLS_LOCUS9638</name>
</gene>
<dbReference type="GO" id="GO:0016746">
    <property type="term" value="F:acyltransferase activity"/>
    <property type="evidence" value="ECO:0007669"/>
    <property type="project" value="UniProtKB-KW"/>
</dbReference>
<dbReference type="OMA" id="VANHVAW"/>
<dbReference type="Proteomes" id="UP000277928">
    <property type="component" value="Unassembled WGS sequence"/>
</dbReference>
<reference evidence="6 7" key="1">
    <citation type="submission" date="2018-08" db="EMBL/GenBank/DDBJ databases">
        <authorList>
            <person name="Laetsch R D."/>
            <person name="Stevens L."/>
            <person name="Kumar S."/>
            <person name="Blaxter L. M."/>
        </authorList>
    </citation>
    <scope>NUCLEOTIDE SEQUENCE [LARGE SCALE GENOMIC DNA]</scope>
</reference>
<dbReference type="PANTHER" id="PTHR10983">
    <property type="entry name" value="1-ACYLGLYCEROL-3-PHOSPHATE ACYLTRANSFERASE-RELATED"/>
    <property type="match status" value="1"/>
</dbReference>
<protein>
    <recommendedName>
        <fullName evidence="5">Phospholipid/glycerol acyltransferase domain-containing protein</fullName>
    </recommendedName>
</protein>
<keyword evidence="4" id="KW-1133">Transmembrane helix</keyword>
<feature type="domain" description="Phospholipid/glycerol acyltransferase" evidence="5">
    <location>
        <begin position="33"/>
        <end position="157"/>
    </location>
</feature>
<evidence type="ECO:0000256" key="1">
    <source>
        <dbReference type="ARBA" id="ARBA00008655"/>
    </source>
</evidence>
<dbReference type="AlphaFoldDB" id="A0A3P7K3S4"/>
<organism evidence="6 7">
    <name type="scientific">Litomosoides sigmodontis</name>
    <name type="common">Filarial nematode worm</name>
    <dbReference type="NCBI Taxonomy" id="42156"/>
    <lineage>
        <taxon>Eukaryota</taxon>
        <taxon>Metazoa</taxon>
        <taxon>Ecdysozoa</taxon>
        <taxon>Nematoda</taxon>
        <taxon>Chromadorea</taxon>
        <taxon>Rhabditida</taxon>
        <taxon>Spirurina</taxon>
        <taxon>Spiruromorpha</taxon>
        <taxon>Filarioidea</taxon>
        <taxon>Onchocercidae</taxon>
        <taxon>Litomosoides</taxon>
    </lineage>
</organism>
<dbReference type="GO" id="GO:0005783">
    <property type="term" value="C:endoplasmic reticulum"/>
    <property type="evidence" value="ECO:0007669"/>
    <property type="project" value="TreeGrafter"/>
</dbReference>
<dbReference type="GO" id="GO:0036149">
    <property type="term" value="P:phosphatidylinositol acyl-chain remodeling"/>
    <property type="evidence" value="ECO:0007669"/>
    <property type="project" value="TreeGrafter"/>
</dbReference>
<evidence type="ECO:0000256" key="4">
    <source>
        <dbReference type="SAM" id="Phobius"/>
    </source>
</evidence>
<comment type="similarity">
    <text evidence="1">Belongs to the 1-acyl-sn-glycerol-3-phosphate acyltransferase family.</text>
</comment>
<evidence type="ECO:0000313" key="6">
    <source>
        <dbReference type="EMBL" id="VDM92112.1"/>
    </source>
</evidence>
<dbReference type="EMBL" id="UYRX01001766">
    <property type="protein sequence ID" value="VDM92112.1"/>
    <property type="molecule type" value="Genomic_DNA"/>
</dbReference>
<evidence type="ECO:0000256" key="2">
    <source>
        <dbReference type="ARBA" id="ARBA00022679"/>
    </source>
</evidence>
<dbReference type="OrthoDB" id="186786at2759"/>
<keyword evidence="7" id="KW-1185">Reference proteome</keyword>
<evidence type="ECO:0000259" key="5">
    <source>
        <dbReference type="SMART" id="SM00563"/>
    </source>
</evidence>
<keyword evidence="3" id="KW-0012">Acyltransferase</keyword>
<keyword evidence="2" id="KW-0808">Transferase</keyword>
<dbReference type="Pfam" id="PF16076">
    <property type="entry name" value="Acyltransf_C"/>
    <property type="match status" value="1"/>
</dbReference>
<keyword evidence="4" id="KW-0812">Transmembrane</keyword>
<feature type="transmembrane region" description="Helical" evidence="4">
    <location>
        <begin position="267"/>
        <end position="289"/>
    </location>
</feature>
<dbReference type="CDD" id="cd07990">
    <property type="entry name" value="LPLAT_LCLAT1-like"/>
    <property type="match status" value="1"/>
</dbReference>
<dbReference type="InterPro" id="IPR002123">
    <property type="entry name" value="Plipid/glycerol_acylTrfase"/>
</dbReference>
<dbReference type="InterPro" id="IPR032098">
    <property type="entry name" value="Acyltransf_C"/>
</dbReference>
<evidence type="ECO:0000313" key="7">
    <source>
        <dbReference type="Proteomes" id="UP000277928"/>
    </source>
</evidence>
<dbReference type="SUPFAM" id="SSF69593">
    <property type="entry name" value="Glycerol-3-phosphate (1)-acyltransferase"/>
    <property type="match status" value="1"/>
</dbReference>
<dbReference type="STRING" id="42156.A0A3P7K3S4"/>
<accession>A0A3P7K3S4</accession>
<dbReference type="Pfam" id="PF01553">
    <property type="entry name" value="Acyltransferase"/>
    <property type="match status" value="1"/>
</dbReference>
<name>A0A3P7K3S4_LITSI</name>
<dbReference type="SMART" id="SM00563">
    <property type="entry name" value="PlsC"/>
    <property type="match status" value="1"/>
</dbReference>
<sequence length="337" mass="38904">MILLHASSNGLIEFFFGARLTVSGSKIDHSEPALIIMNHRTCLDWLFFWNALIRMDPWLLTSQKISLKAVVRHLPGVGWAMALNAYLFLTRCFEKDHGHIEEMIDYYANSKHAYQLLLFPEGTDKDYRATERSRQFALKQGLIHYSYVLHPRTTGFTVMLRKMRQVGYIKNIYDVTVAYADTIVQSELELFSNGSCPKSIHFHVSKVDVASLPENDDELVALWLTNRWKAKEGKLAQFYHSDDAKYRAFKTDSNYDQVFELNKSKFIVVYGAVVIFWVFTSIFLMYAFLYYHLQYLLAIVTVTIFLGSEFFLGGFEHIAIQAAKRLSKCASGYKKAE</sequence>